<dbReference type="AlphaFoldDB" id="A0A1I6FQ30"/>
<gene>
    <name evidence="1" type="ORF">SAMN04490243_0416</name>
</gene>
<keyword evidence="2" id="KW-1185">Reference proteome</keyword>
<evidence type="ECO:0000313" key="1">
    <source>
        <dbReference type="EMBL" id="SFR32052.1"/>
    </source>
</evidence>
<proteinExistence type="predicted"/>
<evidence type="ECO:0000313" key="2">
    <source>
        <dbReference type="Proteomes" id="UP000199534"/>
    </source>
</evidence>
<reference evidence="1 2" key="1">
    <citation type="submission" date="2016-10" db="EMBL/GenBank/DDBJ databases">
        <authorList>
            <person name="de Groot N.N."/>
        </authorList>
    </citation>
    <scope>NUCLEOTIDE SEQUENCE [LARGE SCALE GENOMIC DNA]</scope>
    <source>
        <strain evidence="1 2">DSM 21019</strain>
    </source>
</reference>
<accession>A0A1I6FQ30</accession>
<dbReference type="EMBL" id="FOYQ01000001">
    <property type="protein sequence ID" value="SFR32052.1"/>
    <property type="molecule type" value="Genomic_DNA"/>
</dbReference>
<dbReference type="Proteomes" id="UP000199534">
    <property type="component" value="Unassembled WGS sequence"/>
</dbReference>
<name>A0A1I6FQ30_9FLAO</name>
<sequence>MKELSKQELHNLAMNIVGRQLVADGFEFMGVKSDMKQDPQFVCLKDKNLHFIVVRPVPFPEDPTVYDEKLLDKIKDHALKFEARTFYAGVGLSNAENRNEPVYLNQPYIVDYHGLIEIQ</sequence>
<dbReference type="RefSeq" id="WP_092980266.1">
    <property type="nucleotide sequence ID" value="NZ_FOYQ01000001.1"/>
</dbReference>
<dbReference type="STRING" id="400055.SAMN04490243_0416"/>
<protein>
    <recommendedName>
        <fullName evidence="3">Na(+)-translocating NADH-quinone reductase subunit F</fullName>
    </recommendedName>
</protein>
<organism evidence="1 2">
    <name type="scientific">Robiginitalea myxolifaciens</name>
    <dbReference type="NCBI Taxonomy" id="400055"/>
    <lineage>
        <taxon>Bacteria</taxon>
        <taxon>Pseudomonadati</taxon>
        <taxon>Bacteroidota</taxon>
        <taxon>Flavobacteriia</taxon>
        <taxon>Flavobacteriales</taxon>
        <taxon>Flavobacteriaceae</taxon>
        <taxon>Robiginitalea</taxon>
    </lineage>
</organism>
<evidence type="ECO:0008006" key="3">
    <source>
        <dbReference type="Google" id="ProtNLM"/>
    </source>
</evidence>
<dbReference type="OrthoDB" id="1119552at2"/>